<gene>
    <name evidence="2" type="ORF">N5I32_14345</name>
</gene>
<name>A0ABT2NP38_9RHOB</name>
<feature type="transmembrane region" description="Helical" evidence="1">
    <location>
        <begin position="132"/>
        <end position="152"/>
    </location>
</feature>
<dbReference type="Proteomes" id="UP001205601">
    <property type="component" value="Unassembled WGS sequence"/>
</dbReference>
<evidence type="ECO:0000313" key="2">
    <source>
        <dbReference type="EMBL" id="MCT8330702.1"/>
    </source>
</evidence>
<reference evidence="3" key="1">
    <citation type="submission" date="2023-07" db="EMBL/GenBank/DDBJ databases">
        <title>Defluviimonas sediminis sp. nov., isolated from mangrove sediment.</title>
        <authorList>
            <person name="Liu L."/>
            <person name="Li J."/>
            <person name="Huang Y."/>
            <person name="Pan J."/>
            <person name="Li M."/>
        </authorList>
    </citation>
    <scope>NUCLEOTIDE SEQUENCE [LARGE SCALE GENOMIC DNA]</scope>
    <source>
        <strain evidence="3">FT324</strain>
    </source>
</reference>
<organism evidence="2 3">
    <name type="scientific">Albidovulum sediminis</name>
    <dbReference type="NCBI Taxonomy" id="3066345"/>
    <lineage>
        <taxon>Bacteria</taxon>
        <taxon>Pseudomonadati</taxon>
        <taxon>Pseudomonadota</taxon>
        <taxon>Alphaproteobacteria</taxon>
        <taxon>Rhodobacterales</taxon>
        <taxon>Paracoccaceae</taxon>
        <taxon>Albidovulum</taxon>
    </lineage>
</organism>
<evidence type="ECO:0000313" key="3">
    <source>
        <dbReference type="Proteomes" id="UP001205601"/>
    </source>
</evidence>
<evidence type="ECO:0000256" key="1">
    <source>
        <dbReference type="SAM" id="Phobius"/>
    </source>
</evidence>
<dbReference type="EMBL" id="JAOCQF010000002">
    <property type="protein sequence ID" value="MCT8330702.1"/>
    <property type="molecule type" value="Genomic_DNA"/>
</dbReference>
<protein>
    <recommendedName>
        <fullName evidence="4">SMODS and SLOG-associating 2TM effector domain-containing protein</fullName>
    </recommendedName>
</protein>
<dbReference type="RefSeq" id="WP_261496555.1">
    <property type="nucleotide sequence ID" value="NZ_JAOCQF010000002.1"/>
</dbReference>
<proteinExistence type="predicted"/>
<keyword evidence="1" id="KW-0472">Membrane</keyword>
<comment type="caution">
    <text evidence="2">The sequence shown here is derived from an EMBL/GenBank/DDBJ whole genome shotgun (WGS) entry which is preliminary data.</text>
</comment>
<evidence type="ECO:0008006" key="4">
    <source>
        <dbReference type="Google" id="ProtNLM"/>
    </source>
</evidence>
<keyword evidence="3" id="KW-1185">Reference proteome</keyword>
<keyword evidence="1" id="KW-1133">Transmembrane helix</keyword>
<keyword evidence="1" id="KW-0812">Transmembrane</keyword>
<sequence>MADDSEKLIREANRLAELQLTSQVEVMLAADQRATTFAGIMIAAVAVIAQRYESDHSFWHDDLGLVLLGLSAGLAAISARSIKVHVAGNAFSNFDEDIQNKREIGLLLRDLGKIYDDCSKSNKIKLRSNARLFNAALYLGILGFVVTIWPSISSLVTSVFETLVNLKGGA</sequence>
<accession>A0ABT2NP38</accession>